<feature type="transmembrane region" description="Helical" evidence="1">
    <location>
        <begin position="82"/>
        <end position="107"/>
    </location>
</feature>
<dbReference type="EMBL" id="MKIR01000020">
    <property type="protein sequence ID" value="OFI49250.1"/>
    <property type="molecule type" value="Genomic_DNA"/>
</dbReference>
<feature type="transmembrane region" description="Helical" evidence="1">
    <location>
        <begin position="119"/>
        <end position="142"/>
    </location>
</feature>
<evidence type="ECO:0000256" key="1">
    <source>
        <dbReference type="SAM" id="Phobius"/>
    </source>
</evidence>
<dbReference type="Pfam" id="PF13346">
    <property type="entry name" value="ABC2_membrane_5"/>
    <property type="match status" value="1"/>
</dbReference>
<evidence type="ECO:0000313" key="2">
    <source>
        <dbReference type="EMBL" id="OFI49250.1"/>
    </source>
</evidence>
<feature type="transmembrane region" description="Helical" evidence="1">
    <location>
        <begin position="21"/>
        <end position="36"/>
    </location>
</feature>
<feature type="transmembrane region" description="Helical" evidence="1">
    <location>
        <begin position="192"/>
        <end position="213"/>
    </location>
</feature>
<sequence>MNKLTSVMRLEFYSMKSQFKLLIAALFVLLPLFLVIGNSPQIIMLVLTFTVFLIDTTYQLIKQYNFDKLYASLPLRKKDIIFGKYIYALALLLTVAFTTLIVSLITASIFKGNLNSKEIIFLVFIGLFTDLFMLSIQLPLYFKFNFAKSQIITVAPFFIIFAIATPVLTYIQENTKLFSKIPELMNYINNNPIQSGLIMLAIGLTIFALSYFLSKKVYKS</sequence>
<proteinExistence type="predicted"/>
<evidence type="ECO:0000313" key="3">
    <source>
        <dbReference type="Proteomes" id="UP000178622"/>
    </source>
</evidence>
<evidence type="ECO:0008006" key="4">
    <source>
        <dbReference type="Google" id="ProtNLM"/>
    </source>
</evidence>
<dbReference type="STRING" id="1859473.BG261_04045"/>
<accession>A0A1E8GLZ0</accession>
<protein>
    <recommendedName>
        <fullName evidence="4">ABC-2 transporter permease</fullName>
    </recommendedName>
</protein>
<keyword evidence="1" id="KW-1133">Transmembrane helix</keyword>
<dbReference type="RefSeq" id="WP_070792319.1">
    <property type="nucleotide sequence ID" value="NZ_MKIR01000020.1"/>
</dbReference>
<reference evidence="3" key="1">
    <citation type="submission" date="2016-09" db="EMBL/GenBank/DDBJ databases">
        <title>Draft genome sequence of a novel species of the family Streptococcaceae isolated from flowers.</title>
        <authorList>
            <person name="Chuah L.-O."/>
            <person name="Yap K.-P."/>
            <person name="Thong K.L."/>
            <person name="Liong M.T."/>
            <person name="Ahmad R."/>
            <person name="Rusul G."/>
        </authorList>
    </citation>
    <scope>NUCLEOTIDE SEQUENCE [LARGE SCALE GENOMIC DNA]</scope>
    <source>
        <strain evidence="3">DF1</strain>
    </source>
</reference>
<organism evidence="2 3">
    <name type="scientific">Floricoccus tropicus</name>
    <dbReference type="NCBI Taxonomy" id="1859473"/>
    <lineage>
        <taxon>Bacteria</taxon>
        <taxon>Bacillati</taxon>
        <taxon>Bacillota</taxon>
        <taxon>Bacilli</taxon>
        <taxon>Lactobacillales</taxon>
        <taxon>Streptococcaceae</taxon>
        <taxon>Floricoccus</taxon>
    </lineage>
</organism>
<dbReference type="InterPro" id="IPR025699">
    <property type="entry name" value="ABC2_memb-like"/>
</dbReference>
<name>A0A1E8GLZ0_9LACT</name>
<gene>
    <name evidence="2" type="ORF">BG261_04045</name>
</gene>
<comment type="caution">
    <text evidence="2">The sequence shown here is derived from an EMBL/GenBank/DDBJ whole genome shotgun (WGS) entry which is preliminary data.</text>
</comment>
<dbReference type="AlphaFoldDB" id="A0A1E8GLZ0"/>
<feature type="transmembrane region" description="Helical" evidence="1">
    <location>
        <begin position="42"/>
        <end position="61"/>
    </location>
</feature>
<keyword evidence="3" id="KW-1185">Reference proteome</keyword>
<dbReference type="Proteomes" id="UP000178622">
    <property type="component" value="Unassembled WGS sequence"/>
</dbReference>
<keyword evidence="1" id="KW-0812">Transmembrane</keyword>
<dbReference type="OrthoDB" id="1696644at2"/>
<keyword evidence="1" id="KW-0472">Membrane</keyword>
<feature type="transmembrane region" description="Helical" evidence="1">
    <location>
        <begin position="154"/>
        <end position="172"/>
    </location>
</feature>